<dbReference type="CDD" id="cd02537">
    <property type="entry name" value="GT8_Glycogenin"/>
    <property type="match status" value="1"/>
</dbReference>
<organism evidence="4 5">
    <name type="scientific">Ceratodon purpureus</name>
    <name type="common">Fire moss</name>
    <name type="synonym">Dicranum purpureum</name>
    <dbReference type="NCBI Taxonomy" id="3225"/>
    <lineage>
        <taxon>Eukaryota</taxon>
        <taxon>Viridiplantae</taxon>
        <taxon>Streptophyta</taxon>
        <taxon>Embryophyta</taxon>
        <taxon>Bryophyta</taxon>
        <taxon>Bryophytina</taxon>
        <taxon>Bryopsida</taxon>
        <taxon>Dicranidae</taxon>
        <taxon>Pseudoditrichales</taxon>
        <taxon>Ditrichaceae</taxon>
        <taxon>Ceratodon</taxon>
    </lineage>
</organism>
<keyword evidence="1" id="KW-0328">Glycosyltransferase</keyword>
<reference evidence="4" key="1">
    <citation type="submission" date="2020-06" db="EMBL/GenBank/DDBJ databases">
        <title>WGS assembly of Ceratodon purpureus strain R40.</title>
        <authorList>
            <person name="Carey S.B."/>
            <person name="Jenkins J."/>
            <person name="Shu S."/>
            <person name="Lovell J.T."/>
            <person name="Sreedasyam A."/>
            <person name="Maumus F."/>
            <person name="Tiley G.P."/>
            <person name="Fernandez-Pozo N."/>
            <person name="Barry K."/>
            <person name="Chen C."/>
            <person name="Wang M."/>
            <person name="Lipzen A."/>
            <person name="Daum C."/>
            <person name="Saski C.A."/>
            <person name="Payton A.C."/>
            <person name="Mcbreen J.C."/>
            <person name="Conrad R.E."/>
            <person name="Kollar L.M."/>
            <person name="Olsson S."/>
            <person name="Huttunen S."/>
            <person name="Landis J.B."/>
            <person name="Wickett N.J."/>
            <person name="Johnson M.G."/>
            <person name="Rensing S.A."/>
            <person name="Grimwood J."/>
            <person name="Schmutz J."/>
            <person name="Mcdaniel S.F."/>
        </authorList>
    </citation>
    <scope>NUCLEOTIDE SEQUENCE</scope>
    <source>
        <strain evidence="4">R40</strain>
    </source>
</reference>
<proteinExistence type="predicted"/>
<feature type="compositionally biased region" description="Basic and acidic residues" evidence="2">
    <location>
        <begin position="185"/>
        <end position="201"/>
    </location>
</feature>
<keyword evidence="3" id="KW-1133">Transmembrane helix</keyword>
<feature type="region of interest" description="Disordered" evidence="2">
    <location>
        <begin position="338"/>
        <end position="365"/>
    </location>
</feature>
<feature type="region of interest" description="Disordered" evidence="2">
    <location>
        <begin position="185"/>
        <end position="249"/>
    </location>
</feature>
<feature type="compositionally biased region" description="Basic and acidic residues" evidence="2">
    <location>
        <begin position="338"/>
        <end position="353"/>
    </location>
</feature>
<keyword evidence="3" id="KW-0472">Membrane</keyword>
<dbReference type="InterPro" id="IPR002495">
    <property type="entry name" value="Glyco_trans_8"/>
</dbReference>
<keyword evidence="1" id="KW-0808">Transferase</keyword>
<name>A0A8T0JAK5_CERPU</name>
<evidence type="ECO:0000256" key="2">
    <source>
        <dbReference type="SAM" id="MobiDB-lite"/>
    </source>
</evidence>
<feature type="compositionally biased region" description="Basic and acidic residues" evidence="2">
    <location>
        <begin position="210"/>
        <end position="225"/>
    </location>
</feature>
<gene>
    <name evidence="4" type="ORF">KC19_1G215400</name>
</gene>
<dbReference type="EMBL" id="CM026421">
    <property type="protein sequence ID" value="KAG0591973.1"/>
    <property type="molecule type" value="Genomic_DNA"/>
</dbReference>
<evidence type="ECO:0000313" key="5">
    <source>
        <dbReference type="Proteomes" id="UP000822688"/>
    </source>
</evidence>
<keyword evidence="3" id="KW-0812">Transmembrane</keyword>
<dbReference type="AlphaFoldDB" id="A0A8T0JAK5"/>
<dbReference type="PANTHER" id="PTHR11183">
    <property type="entry name" value="GLYCOGENIN SUBFAMILY MEMBER"/>
    <property type="match status" value="1"/>
</dbReference>
<dbReference type="Pfam" id="PF01501">
    <property type="entry name" value="Glyco_transf_8"/>
    <property type="match status" value="1"/>
</dbReference>
<dbReference type="Proteomes" id="UP000822688">
    <property type="component" value="Chromosome 1"/>
</dbReference>
<feature type="region of interest" description="Disordered" evidence="2">
    <location>
        <begin position="302"/>
        <end position="323"/>
    </location>
</feature>
<accession>A0A8T0JAK5</accession>
<sequence length="1069" mass="119879">MEENWKEKLWERSRDRIAETYRDASSLCVGIMIFLRTSIIGHVGKDMLNRAKRKYELRNSFKHIKLRQFVTRLRMGRLGYLFLFFAAIGTLAVPLMFQDRLPQQVDQEFERAINIRQHAEREMDDSFTRSIKLAKEKNLIHDEGKASLDMSGYQPGFITKVPDKKANVNGDVAFEGKNTAMLTSEDVKLSDPVEPWRKPDQLESGLIESHNARKSDVSTSEERTGRQHKTTPSKSPRHRRHKFKRRSSLDPFHALMASAETVSSNMAPPVAHSAVDTVGLPTGFTEAFEEVLKLASEANKTAEEKPAELQEESSITQLLPTDKAAELDVGSQKLLKEKSGLSEDPLKENDKSQSDNLLQSKENLPESKLIDETKVVADESKAVVDETKVVADETKAAADETKIVADESKAVVDETKVVADETKAAADETKVVADESKAIVDETKAVADETKAAADETEVVADESKAVVDETKVVADETKAAADETEVVADESKAVVDETKAVADETKAAADESKAVVDETKAVADVKAVFSKENPNDGVVGEQVLQTEVRQENSGDWSQESALISSLKQRAASGTLNVGLLNIEAKDLRGWEFLAGETSMTIPFERVNEKVGWNDLYPEWIDEEEKYGTPECPSLPMPKVSSEVKLDVVIVRAPCTASSALQEGWKHPASLQVLLGAASLAVKAGNENAYVLILSECRPLVNLFTCEELLEHRDQGWLYQVNSKQLEQRISLPVGSCELSVSLRQQETSLDTGARKDAYATILHSGGDYVCGAIATAHSIRKTGSTKDLVILVDSSISPEHRQALKEAGWKVRDFERIYTTNTVDGKQFEKDFSKFRLWQLSDYNKVVYVEADILVLRNLDHLFMIPEVSGSGSAKTLFNSGVMVIEPSNCTYQLLMDEMEKVASQIGGDWDFLNRMFPWWHRIPRHMNYLKYFWTRQNNEDQDMNRLFSSDPPQLYAIHYWGYKPWQCFRDYDCNWNVNQQFASDEAHNQWFKVYDDMPGNLQKHCALSTGTKAFLEHNRRKAKAAGFADQHWAINITDPRLNLCQESHCDWNALLSLWEKSTNSVAA</sequence>
<keyword evidence="5" id="KW-1185">Reference proteome</keyword>
<feature type="transmembrane region" description="Helical" evidence="3">
    <location>
        <begin position="78"/>
        <end position="97"/>
    </location>
</feature>
<dbReference type="InterPro" id="IPR050587">
    <property type="entry name" value="GNT1/Glycosyltrans_8"/>
</dbReference>
<feature type="compositionally biased region" description="Basic residues" evidence="2">
    <location>
        <begin position="226"/>
        <end position="246"/>
    </location>
</feature>
<dbReference type="GO" id="GO:0016757">
    <property type="term" value="F:glycosyltransferase activity"/>
    <property type="evidence" value="ECO:0007669"/>
    <property type="project" value="UniProtKB-KW"/>
</dbReference>
<comment type="caution">
    <text evidence="4">The sequence shown here is derived from an EMBL/GenBank/DDBJ whole genome shotgun (WGS) entry which is preliminary data.</text>
</comment>
<evidence type="ECO:0000256" key="1">
    <source>
        <dbReference type="ARBA" id="ARBA00022676"/>
    </source>
</evidence>
<dbReference type="Gene3D" id="3.90.550.10">
    <property type="entry name" value="Spore Coat Polysaccharide Biosynthesis Protein SpsA, Chain A"/>
    <property type="match status" value="1"/>
</dbReference>
<evidence type="ECO:0000256" key="3">
    <source>
        <dbReference type="SAM" id="Phobius"/>
    </source>
</evidence>
<dbReference type="SUPFAM" id="SSF58104">
    <property type="entry name" value="Methyl-accepting chemotaxis protein (MCP) signaling domain"/>
    <property type="match status" value="1"/>
</dbReference>
<dbReference type="SUPFAM" id="SSF53448">
    <property type="entry name" value="Nucleotide-diphospho-sugar transferases"/>
    <property type="match status" value="1"/>
</dbReference>
<evidence type="ECO:0008006" key="6">
    <source>
        <dbReference type="Google" id="ProtNLM"/>
    </source>
</evidence>
<evidence type="ECO:0000313" key="4">
    <source>
        <dbReference type="EMBL" id="KAG0591973.1"/>
    </source>
</evidence>
<dbReference type="InterPro" id="IPR029044">
    <property type="entry name" value="Nucleotide-diphossugar_trans"/>
</dbReference>
<protein>
    <recommendedName>
        <fullName evidence="6">Hexosyltransferase</fullName>
    </recommendedName>
</protein>